<dbReference type="AlphaFoldDB" id="A0AA39AKR6"/>
<gene>
    <name evidence="1" type="ORF">PVL29_000718</name>
</gene>
<dbReference type="Proteomes" id="UP001168098">
    <property type="component" value="Unassembled WGS sequence"/>
</dbReference>
<dbReference type="PANTHER" id="PTHR47481">
    <property type="match status" value="1"/>
</dbReference>
<dbReference type="PANTHER" id="PTHR47481:SF22">
    <property type="entry name" value="RETROTRANSPOSON GAG DOMAIN-CONTAINING PROTEIN"/>
    <property type="match status" value="1"/>
</dbReference>
<organism evidence="1 2">
    <name type="scientific">Vitis rotundifolia</name>
    <name type="common">Muscadine grape</name>
    <dbReference type="NCBI Taxonomy" id="103349"/>
    <lineage>
        <taxon>Eukaryota</taxon>
        <taxon>Viridiplantae</taxon>
        <taxon>Streptophyta</taxon>
        <taxon>Embryophyta</taxon>
        <taxon>Tracheophyta</taxon>
        <taxon>Spermatophyta</taxon>
        <taxon>Magnoliopsida</taxon>
        <taxon>eudicotyledons</taxon>
        <taxon>Gunneridae</taxon>
        <taxon>Pentapetalae</taxon>
        <taxon>rosids</taxon>
        <taxon>Vitales</taxon>
        <taxon>Vitaceae</taxon>
        <taxon>Viteae</taxon>
        <taxon>Vitis</taxon>
    </lineage>
</organism>
<proteinExistence type="predicted"/>
<keyword evidence="2" id="KW-1185">Reference proteome</keyword>
<sequence length="101" mass="11529">MVRSNPSFEIWQNLEKLFVSHSKACIMQYKIQLQTTRKGGSIMIEYLLKIKKDQILHVLVGLGSKCDSFVASISLGFELCRMQDIVALLLAHKNRLENATF</sequence>
<accession>A0AA39AKR6</accession>
<comment type="caution">
    <text evidence="1">The sequence shown here is derived from an EMBL/GenBank/DDBJ whole genome shotgun (WGS) entry which is preliminary data.</text>
</comment>
<evidence type="ECO:0000313" key="1">
    <source>
        <dbReference type="EMBL" id="KAJ9708852.1"/>
    </source>
</evidence>
<dbReference type="EMBL" id="JARBHA010000001">
    <property type="protein sequence ID" value="KAJ9708852.1"/>
    <property type="molecule type" value="Genomic_DNA"/>
</dbReference>
<reference evidence="1 2" key="1">
    <citation type="journal article" date="2023" name="BMC Biotechnol.">
        <title>Vitis rotundifolia cv Carlos genome sequencing.</title>
        <authorList>
            <person name="Huff M."/>
            <person name="Hulse-Kemp A."/>
            <person name="Scheffler B."/>
            <person name="Youngblood R."/>
            <person name="Simpson S."/>
            <person name="Babiker E."/>
            <person name="Staton M."/>
        </authorList>
    </citation>
    <scope>NUCLEOTIDE SEQUENCE [LARGE SCALE GENOMIC DNA]</scope>
    <source>
        <tissue evidence="1">Leaf</tissue>
    </source>
</reference>
<name>A0AA39AKR6_VITRO</name>
<evidence type="ECO:0000313" key="2">
    <source>
        <dbReference type="Proteomes" id="UP001168098"/>
    </source>
</evidence>
<protein>
    <submittedName>
        <fullName evidence="1">Uncharacterized protein</fullName>
    </submittedName>
</protein>